<accession>K6V8V9</accession>
<dbReference type="GeneID" id="14691807"/>
<sequence>MGKFSDLAIFYLVFLLNFCLYKKGVQGYGVANGATPNFRSGASNNDHGEQRTKTLNRSNGTHHNVGTLARRYHGAVLGSTGASNLGNSLIRGNADGGSGTTGGTTTTSSDRSPTPSSESSGSLTGTLARFFINAIIKPTVNLVVATEQPQAQEPVPTPQSPSVTPPREAESNTLIDNKKLKLERDQEAQKSVNDVQEEVQDENYDDGDDNRVDEDTDEGTGEGIDDNTDEDADEEIVYRYDSEEEAKINMEEQGFNSLVNDETIHMIHFQEYTDVEEGKEKVEELVQYMTNSFKENEQLVDTLNDFSDDIIMYLQK</sequence>
<feature type="region of interest" description="Disordered" evidence="1">
    <location>
        <begin position="88"/>
        <end position="123"/>
    </location>
</feature>
<dbReference type="AlphaFoldDB" id="K6V8V9"/>
<name>K6V8V9_PLACD</name>
<dbReference type="RefSeq" id="XP_004221514.1">
    <property type="nucleotide sequence ID" value="XM_004221466.1"/>
</dbReference>
<dbReference type="PhylomeDB" id="K6V8V9"/>
<evidence type="ECO:0000313" key="3">
    <source>
        <dbReference type="EMBL" id="GAB65567.1"/>
    </source>
</evidence>
<evidence type="ECO:0000256" key="2">
    <source>
        <dbReference type="SAM" id="SignalP"/>
    </source>
</evidence>
<organism evidence="3 4">
    <name type="scientific">Plasmodium cynomolgi (strain B)</name>
    <dbReference type="NCBI Taxonomy" id="1120755"/>
    <lineage>
        <taxon>Eukaryota</taxon>
        <taxon>Sar</taxon>
        <taxon>Alveolata</taxon>
        <taxon>Apicomplexa</taxon>
        <taxon>Aconoidasida</taxon>
        <taxon>Haemosporida</taxon>
        <taxon>Plasmodiidae</taxon>
        <taxon>Plasmodium</taxon>
        <taxon>Plasmodium (Plasmodium)</taxon>
    </lineage>
</organism>
<feature type="compositionally biased region" description="Low complexity" evidence="1">
    <location>
        <begin position="103"/>
        <end position="123"/>
    </location>
</feature>
<dbReference type="OrthoDB" id="387572at2759"/>
<feature type="compositionally biased region" description="Polar residues" evidence="1">
    <location>
        <begin position="53"/>
        <end position="64"/>
    </location>
</feature>
<reference evidence="3 4" key="1">
    <citation type="journal article" date="2012" name="Nat. Genet.">
        <title>Plasmodium cynomolgi genome sequences provide insight into Plasmodium vivax and the monkey malaria clade.</title>
        <authorList>
            <person name="Tachibana S."/>
            <person name="Sullivan S.A."/>
            <person name="Kawai S."/>
            <person name="Nakamura S."/>
            <person name="Kim H.R."/>
            <person name="Goto N."/>
            <person name="Arisue N."/>
            <person name="Palacpac N.M.Q."/>
            <person name="Honma H."/>
            <person name="Yagi M."/>
            <person name="Tougan T."/>
            <person name="Katakai Y."/>
            <person name="Kaneko O."/>
            <person name="Mita T."/>
            <person name="Kita K."/>
            <person name="Yasutomi Y."/>
            <person name="Sutton P.L."/>
            <person name="Shakhbatyan R."/>
            <person name="Horii T."/>
            <person name="Yasunaga T."/>
            <person name="Barnwell J.W."/>
            <person name="Escalante A.A."/>
            <person name="Carlton J.M."/>
            <person name="Tanabe K."/>
        </authorList>
    </citation>
    <scope>NUCLEOTIDE SEQUENCE [LARGE SCALE GENOMIC DNA]</scope>
    <source>
        <strain evidence="3 4">B</strain>
    </source>
</reference>
<keyword evidence="4" id="KW-1185">Reference proteome</keyword>
<proteinExistence type="predicted"/>
<evidence type="ECO:0000256" key="1">
    <source>
        <dbReference type="SAM" id="MobiDB-lite"/>
    </source>
</evidence>
<protein>
    <recommendedName>
        <fullName evidence="5">Merozoite surface protein 7</fullName>
    </recommendedName>
</protein>
<feature type="chain" id="PRO_5003895339" description="Merozoite surface protein 7" evidence="2">
    <location>
        <begin position="28"/>
        <end position="316"/>
    </location>
</feature>
<feature type="compositionally biased region" description="Acidic residues" evidence="1">
    <location>
        <begin position="195"/>
        <end position="231"/>
    </location>
</feature>
<keyword evidence="2" id="KW-0732">Signal</keyword>
<evidence type="ECO:0008006" key="5">
    <source>
        <dbReference type="Google" id="ProtNLM"/>
    </source>
</evidence>
<feature type="compositionally biased region" description="Basic and acidic residues" evidence="1">
    <location>
        <begin position="176"/>
        <end position="188"/>
    </location>
</feature>
<feature type="region of interest" description="Disordered" evidence="1">
    <location>
        <begin position="148"/>
        <end position="231"/>
    </location>
</feature>
<gene>
    <name evidence="3" type="ORF">PCYB_062990</name>
</gene>
<dbReference type="OMA" id="THIKEHT"/>
<dbReference type="VEuPathDB" id="PlasmoDB:PCYB_062990"/>
<evidence type="ECO:0000313" key="4">
    <source>
        <dbReference type="Proteomes" id="UP000006319"/>
    </source>
</evidence>
<dbReference type="EMBL" id="DF157098">
    <property type="protein sequence ID" value="GAB65567.1"/>
    <property type="molecule type" value="Genomic_DNA"/>
</dbReference>
<dbReference type="Proteomes" id="UP000006319">
    <property type="component" value="Chromosome 6"/>
</dbReference>
<feature type="signal peptide" evidence="2">
    <location>
        <begin position="1"/>
        <end position="27"/>
    </location>
</feature>
<dbReference type="KEGG" id="pcy:PCYB_062990"/>
<feature type="region of interest" description="Disordered" evidence="1">
    <location>
        <begin position="39"/>
        <end position="64"/>
    </location>
</feature>